<protein>
    <submittedName>
        <fullName evidence="11">Arylsulfatase B isoform X1</fullName>
    </submittedName>
</protein>
<evidence type="ECO:0000313" key="11">
    <source>
        <dbReference type="RefSeq" id="XP_396281.5"/>
    </source>
</evidence>
<dbReference type="AlphaFoldDB" id="A0A7M7RA66"/>
<comment type="cofactor">
    <cofactor evidence="1">
        <name>Ca(2+)</name>
        <dbReference type="ChEBI" id="CHEBI:29108"/>
    </cofactor>
</comment>
<keyword evidence="3" id="KW-0479">Metal-binding</keyword>
<dbReference type="RefSeq" id="XP_396281.5">
    <property type="nucleotide sequence ID" value="XM_396281.7"/>
</dbReference>
<evidence type="ECO:0000256" key="5">
    <source>
        <dbReference type="ARBA" id="ARBA00022837"/>
    </source>
</evidence>
<feature type="transmembrane region" description="Helical" evidence="7">
    <location>
        <begin position="32"/>
        <end position="55"/>
    </location>
</feature>
<dbReference type="OrthoDB" id="103349at2759"/>
<dbReference type="InterPro" id="IPR017850">
    <property type="entry name" value="Alkaline_phosphatase_core_sf"/>
</dbReference>
<dbReference type="SUPFAM" id="SSF53649">
    <property type="entry name" value="Alkaline phosphatase-like"/>
    <property type="match status" value="1"/>
</dbReference>
<dbReference type="InterPro" id="IPR024607">
    <property type="entry name" value="Sulfatase_CS"/>
</dbReference>
<keyword evidence="4" id="KW-0378">Hydrolase</keyword>
<keyword evidence="7" id="KW-0472">Membrane</keyword>
<evidence type="ECO:0000256" key="6">
    <source>
        <dbReference type="ARBA" id="ARBA00023180"/>
    </source>
</evidence>
<evidence type="ECO:0000256" key="3">
    <source>
        <dbReference type="ARBA" id="ARBA00022723"/>
    </source>
</evidence>
<keyword evidence="10" id="KW-1185">Reference proteome</keyword>
<dbReference type="EnsemblMetazoa" id="XM_396281">
    <property type="protein sequence ID" value="XP_396281"/>
    <property type="gene ID" value="LOC412829"/>
</dbReference>
<evidence type="ECO:0000256" key="1">
    <source>
        <dbReference type="ARBA" id="ARBA00001913"/>
    </source>
</evidence>
<evidence type="ECO:0000256" key="7">
    <source>
        <dbReference type="SAM" id="Phobius"/>
    </source>
</evidence>
<evidence type="ECO:0000313" key="9">
    <source>
        <dbReference type="EnsemblMetazoa" id="XP_396281"/>
    </source>
</evidence>
<organism evidence="9">
    <name type="scientific">Apis mellifera</name>
    <name type="common">Honeybee</name>
    <dbReference type="NCBI Taxonomy" id="7460"/>
    <lineage>
        <taxon>Eukaryota</taxon>
        <taxon>Metazoa</taxon>
        <taxon>Ecdysozoa</taxon>
        <taxon>Arthropoda</taxon>
        <taxon>Hexapoda</taxon>
        <taxon>Insecta</taxon>
        <taxon>Pterygota</taxon>
        <taxon>Neoptera</taxon>
        <taxon>Endopterygota</taxon>
        <taxon>Hymenoptera</taxon>
        <taxon>Apocrita</taxon>
        <taxon>Aculeata</taxon>
        <taxon>Apoidea</taxon>
        <taxon>Anthophila</taxon>
        <taxon>Apidae</taxon>
        <taxon>Apis</taxon>
    </lineage>
</organism>
<dbReference type="PANTHER" id="PTHR10342">
    <property type="entry name" value="ARYLSULFATASE"/>
    <property type="match status" value="1"/>
</dbReference>
<dbReference type="PROSITE" id="PS00523">
    <property type="entry name" value="SULFATASE_1"/>
    <property type="match status" value="1"/>
</dbReference>
<dbReference type="Gene3D" id="3.30.1120.10">
    <property type="match status" value="1"/>
</dbReference>
<sequence>MDNLQRIIGYATVPLLFHQPYFEMNLAMIAQFLIVLFLLEIIATSMAATFFSSFLTESKTKPKYQPSTTTKQKPHIIIILADDLGWNDVSFHGSDQIPTPNIDALAYNGIILNNHYVPALCTPSRSALMTGKNPIHLGMQHSVLFPTEPRGLPLSEKLLPEYLREIGYKTHAVGKWHLGYFKKEYTPTYRGFDSHFGYWNGLQDYYTHITQEPDPAFSEFKGFDMRRNLTVAWDTVGKYSTDLFTNEAIRLINEHDTDRPMFLYLAHLAVHKGNEEQLFRAPDEEIAKFSYILDPERRIQAAVVSKLDQSVGDVMDALRNRGMLENSIVLFMSDNGAPSQGILNNKGSNYPLRGIKNSPWEGGTRGVAAIWSPLIKKSKRVSNQMMFISDWLPTLLSAAGVNRKQLGNIDGFDLWSALVLNKVSSRSEVVLNIDDLSDYASFRRGNFKYIIGRTETGSDWLGASGDPSEGISPQYDPYKILYSKTGVAISGIITAKQAMELKERRKRSIKIYDTALETKFEEKILSVENISELRRKAQIKCNVQEKDRIPCEPMTAPCLFNIEKDPCEMVNLAERRPVIMAILERILMKYRITAIPASNLDGDPRADPTLWNNTWTSWCETDPLALSYTNVEELKQYSGPAIAVMSIIFGLFIVGIMMLFALKCGKGNSNNLKNPEYQNDHEEVAYTTNSNGPSFSMHSIITNTRQSDMSNSISK</sequence>
<feature type="domain" description="Sulfatase N-terminal" evidence="8">
    <location>
        <begin position="74"/>
        <end position="401"/>
    </location>
</feature>
<name>A0A7M7RA66_APIME</name>
<reference evidence="10" key="3">
    <citation type="submission" date="2025-05" db="UniProtKB">
        <authorList>
            <consortium name="RefSeq"/>
        </authorList>
    </citation>
    <scope>NUCLEOTIDE SEQUENCE [LARGE SCALE GENOMIC DNA]</scope>
    <source>
        <strain evidence="10">DH4</strain>
    </source>
</reference>
<proteinExistence type="inferred from homology"/>
<keyword evidence="7" id="KW-0812">Transmembrane</keyword>
<evidence type="ECO:0000259" key="8">
    <source>
        <dbReference type="Pfam" id="PF00884"/>
    </source>
</evidence>
<keyword evidence="5" id="KW-0106">Calcium</keyword>
<gene>
    <name evidence="11" type="primary">LOC412829</name>
</gene>
<evidence type="ECO:0000313" key="10">
    <source>
        <dbReference type="Proteomes" id="UP000005203"/>
    </source>
</evidence>
<accession>A0A7M7RA66</accession>
<dbReference type="GO" id="GO:0008484">
    <property type="term" value="F:sulfuric ester hydrolase activity"/>
    <property type="evidence" value="ECO:0007669"/>
    <property type="project" value="InterPro"/>
</dbReference>
<dbReference type="GO" id="GO:0046872">
    <property type="term" value="F:metal ion binding"/>
    <property type="evidence" value="ECO:0007669"/>
    <property type="project" value="UniProtKB-KW"/>
</dbReference>
<evidence type="ECO:0000256" key="4">
    <source>
        <dbReference type="ARBA" id="ARBA00022801"/>
    </source>
</evidence>
<evidence type="ECO:0000256" key="2">
    <source>
        <dbReference type="ARBA" id="ARBA00008779"/>
    </source>
</evidence>
<comment type="similarity">
    <text evidence="2">Belongs to the sulfatase family.</text>
</comment>
<reference evidence="11" key="2">
    <citation type="submission" date="2025-04" db="UniProtKB">
        <authorList>
            <consortium name="RefSeq"/>
        </authorList>
    </citation>
    <scope>IDENTIFICATION</scope>
    <source>
        <strain evidence="11">DH4</strain>
        <tissue evidence="11">Whole body</tissue>
    </source>
</reference>
<dbReference type="Pfam" id="PF00884">
    <property type="entry name" value="Sulfatase"/>
    <property type="match status" value="1"/>
</dbReference>
<dbReference type="Gene3D" id="3.40.720.10">
    <property type="entry name" value="Alkaline Phosphatase, subunit A"/>
    <property type="match status" value="1"/>
</dbReference>
<feature type="transmembrane region" description="Helical" evidence="7">
    <location>
        <begin position="641"/>
        <end position="662"/>
    </location>
</feature>
<dbReference type="InterPro" id="IPR047115">
    <property type="entry name" value="ARSB"/>
</dbReference>
<keyword evidence="6" id="KW-0325">Glycoprotein</keyword>
<reference evidence="9" key="1">
    <citation type="submission" date="2021-01" db="UniProtKB">
        <authorList>
            <consortium name="EnsemblMetazoa"/>
        </authorList>
    </citation>
    <scope>IDENTIFICATION</scope>
    <source>
        <strain evidence="9">DH4</strain>
    </source>
</reference>
<accession>A0A8B9B2H2</accession>
<dbReference type="GeneID" id="412829"/>
<dbReference type="InterPro" id="IPR000917">
    <property type="entry name" value="Sulfatase_N"/>
</dbReference>
<dbReference type="PANTHER" id="PTHR10342:SF264">
    <property type="entry name" value="MIP05773P-RELATED"/>
    <property type="match status" value="1"/>
</dbReference>
<dbReference type="Proteomes" id="UP000005203">
    <property type="component" value="Linkage group LG1"/>
</dbReference>
<dbReference type="CDD" id="cd16029">
    <property type="entry name" value="4-S"/>
    <property type="match status" value="1"/>
</dbReference>
<dbReference type="PROSITE" id="PS00149">
    <property type="entry name" value="SULFATASE_2"/>
    <property type="match status" value="1"/>
</dbReference>
<keyword evidence="7" id="KW-1133">Transmembrane helix</keyword>